<protein>
    <recommendedName>
        <fullName evidence="1">Saccharopine dehydrogenase NADP binding domain-containing protein</fullName>
    </recommendedName>
</protein>
<dbReference type="InterPro" id="IPR036291">
    <property type="entry name" value="NAD(P)-bd_dom_sf"/>
</dbReference>
<dbReference type="PANTHER" id="PTHR12286">
    <property type="entry name" value="SACCHAROPINE DEHYDROGENASE-LIKE OXIDOREDUCTASE"/>
    <property type="match status" value="1"/>
</dbReference>
<dbReference type="EMBL" id="UINC01026411">
    <property type="protein sequence ID" value="SVB03810.1"/>
    <property type="molecule type" value="Genomic_DNA"/>
</dbReference>
<dbReference type="SUPFAM" id="SSF51735">
    <property type="entry name" value="NAD(P)-binding Rossmann-fold domains"/>
    <property type="match status" value="1"/>
</dbReference>
<evidence type="ECO:0000259" key="1">
    <source>
        <dbReference type="Pfam" id="PF03435"/>
    </source>
</evidence>
<dbReference type="AlphaFoldDB" id="A0A382AQG5"/>
<dbReference type="Gene3D" id="3.40.50.720">
    <property type="entry name" value="NAD(P)-binding Rossmann-like Domain"/>
    <property type="match status" value="1"/>
</dbReference>
<dbReference type="PANTHER" id="PTHR12286:SF5">
    <property type="entry name" value="SACCHAROPINE DEHYDROGENASE-LIKE OXIDOREDUCTASE"/>
    <property type="match status" value="1"/>
</dbReference>
<proteinExistence type="predicted"/>
<dbReference type="GO" id="GO:0009247">
    <property type="term" value="P:glycolipid biosynthetic process"/>
    <property type="evidence" value="ECO:0007669"/>
    <property type="project" value="TreeGrafter"/>
</dbReference>
<dbReference type="InterPro" id="IPR051276">
    <property type="entry name" value="Saccharopine_DH-like_oxidrdct"/>
</dbReference>
<organism evidence="2">
    <name type="scientific">marine metagenome</name>
    <dbReference type="NCBI Taxonomy" id="408172"/>
    <lineage>
        <taxon>unclassified sequences</taxon>
        <taxon>metagenomes</taxon>
        <taxon>ecological metagenomes</taxon>
    </lineage>
</organism>
<evidence type="ECO:0000313" key="2">
    <source>
        <dbReference type="EMBL" id="SVB03810.1"/>
    </source>
</evidence>
<name>A0A382AQG5_9ZZZZ</name>
<sequence>MKDKRSYDIIIWGASGFTGKLVCQYLMKNYGIGIGSTFRWAIAGRNHKKLETIRKDLNLNNPEEMPILTGDSLDLKSLKAITDKTKVILTTVGPYSLYGRALVEACIQTQTHYCDLTGEVPFIHHTISKFQESAEKAKVKIVHSCGFDSVPSDLGCFMLQNRSMCDFGTPLEKIRLYVKKVKGGISGGTIASMIEIMKLAKNKDIRRILKNPYSLYPKNTPKGPKQPHQKNIQWDDISQGWIGPFIMSWFNSAIVRRTNALLNFKYGKDFIYDEVSVIPKKPLSRIRAQCYALGLGLFTGMLYFRFSRWLLSKTILPKPGQGPSEKTRKSGFFIFDLIGTQSNNMLKVTVSCGSDPGYSGTALMIGEAAVCLALDEELLPDNFGVLTPATAMGKTLINRLEKAGMEFKHSDED</sequence>
<feature type="domain" description="Saccharopine dehydrogenase NADP binding" evidence="1">
    <location>
        <begin position="9"/>
        <end position="141"/>
    </location>
</feature>
<dbReference type="InterPro" id="IPR005097">
    <property type="entry name" value="Sacchrp_dh_NADP-bd"/>
</dbReference>
<dbReference type="GO" id="GO:0005886">
    <property type="term" value="C:plasma membrane"/>
    <property type="evidence" value="ECO:0007669"/>
    <property type="project" value="TreeGrafter"/>
</dbReference>
<reference evidence="2" key="1">
    <citation type="submission" date="2018-05" db="EMBL/GenBank/DDBJ databases">
        <authorList>
            <person name="Lanie J.A."/>
            <person name="Ng W.-L."/>
            <person name="Kazmierczak K.M."/>
            <person name="Andrzejewski T.M."/>
            <person name="Davidsen T.M."/>
            <person name="Wayne K.J."/>
            <person name="Tettelin H."/>
            <person name="Glass J.I."/>
            <person name="Rusch D."/>
            <person name="Podicherti R."/>
            <person name="Tsui H.-C.T."/>
            <person name="Winkler M.E."/>
        </authorList>
    </citation>
    <scope>NUCLEOTIDE SEQUENCE</scope>
</reference>
<dbReference type="Pfam" id="PF03435">
    <property type="entry name" value="Sacchrp_dh_NADP"/>
    <property type="match status" value="1"/>
</dbReference>
<gene>
    <name evidence="2" type="ORF">METZ01_LOCUS156664</name>
</gene>
<accession>A0A382AQG5</accession>